<feature type="domain" description="Reverse transcriptase Ty1/copia-type" evidence="1">
    <location>
        <begin position="168"/>
        <end position="346"/>
    </location>
</feature>
<gene>
    <name evidence="2" type="ORF">Scaly_0672500</name>
</gene>
<dbReference type="AlphaFoldDB" id="A0AAW2R6E6"/>
<dbReference type="Pfam" id="PF07727">
    <property type="entry name" value="RVT_2"/>
    <property type="match status" value="1"/>
</dbReference>
<accession>A0AAW2R6E6</accession>
<organism evidence="2">
    <name type="scientific">Sesamum calycinum</name>
    <dbReference type="NCBI Taxonomy" id="2727403"/>
    <lineage>
        <taxon>Eukaryota</taxon>
        <taxon>Viridiplantae</taxon>
        <taxon>Streptophyta</taxon>
        <taxon>Embryophyta</taxon>
        <taxon>Tracheophyta</taxon>
        <taxon>Spermatophyta</taxon>
        <taxon>Magnoliopsida</taxon>
        <taxon>eudicotyledons</taxon>
        <taxon>Gunneridae</taxon>
        <taxon>Pentapetalae</taxon>
        <taxon>asterids</taxon>
        <taxon>lamiids</taxon>
        <taxon>Lamiales</taxon>
        <taxon>Pedaliaceae</taxon>
        <taxon>Sesamum</taxon>
    </lineage>
</organism>
<name>A0AAW2R6E6_9LAMI</name>
<dbReference type="EMBL" id="JACGWM010000004">
    <property type="protein sequence ID" value="KAL0375549.1"/>
    <property type="molecule type" value="Genomic_DNA"/>
</dbReference>
<proteinExistence type="predicted"/>
<evidence type="ECO:0000313" key="2">
    <source>
        <dbReference type="EMBL" id="KAL0375549.1"/>
    </source>
</evidence>
<reference evidence="2" key="1">
    <citation type="submission" date="2020-06" db="EMBL/GenBank/DDBJ databases">
        <authorList>
            <person name="Li T."/>
            <person name="Hu X."/>
            <person name="Zhang T."/>
            <person name="Song X."/>
            <person name="Zhang H."/>
            <person name="Dai N."/>
            <person name="Sheng W."/>
            <person name="Hou X."/>
            <person name="Wei L."/>
        </authorList>
    </citation>
    <scope>NUCLEOTIDE SEQUENCE</scope>
    <source>
        <strain evidence="2">KEN8</strain>
        <tissue evidence="2">Leaf</tissue>
    </source>
</reference>
<reference evidence="2" key="2">
    <citation type="journal article" date="2024" name="Plant">
        <title>Genomic evolution and insights into agronomic trait innovations of Sesamum species.</title>
        <authorList>
            <person name="Miao H."/>
            <person name="Wang L."/>
            <person name="Qu L."/>
            <person name="Liu H."/>
            <person name="Sun Y."/>
            <person name="Le M."/>
            <person name="Wang Q."/>
            <person name="Wei S."/>
            <person name="Zheng Y."/>
            <person name="Lin W."/>
            <person name="Duan Y."/>
            <person name="Cao H."/>
            <person name="Xiong S."/>
            <person name="Wang X."/>
            <person name="Wei L."/>
            <person name="Li C."/>
            <person name="Ma Q."/>
            <person name="Ju M."/>
            <person name="Zhao R."/>
            <person name="Li G."/>
            <person name="Mu C."/>
            <person name="Tian Q."/>
            <person name="Mei H."/>
            <person name="Zhang T."/>
            <person name="Gao T."/>
            <person name="Zhang H."/>
        </authorList>
    </citation>
    <scope>NUCLEOTIDE SEQUENCE</scope>
    <source>
        <strain evidence="2">KEN8</strain>
    </source>
</reference>
<dbReference type="InterPro" id="IPR013103">
    <property type="entry name" value="RVT_2"/>
</dbReference>
<sequence>MAESSRHSTPITMEAGLSETFDHLRDQLLVMDPVPTINKAYSMALRVEKRRWLGHPSLNVLKYVTEVNSTDTSDTCIWDVIFHEGIFPFNHVFAQTTPTPVPLPPLYADSDDDTSPRTFPLSTTPHSIHPASLDRELPTATDVISQSSQIDPSPSSVPAYIPPPRRNLRAILKLARMQVEKGWPLWQLYVNNAFPHRHLDEEVFMKLPEGYVPAISGHVCRLKRSLYRLKQASQQWNIELTAKLQDFGYIQCPHDHCLFLKVTSTCFVGLLVYVDDILLTGNFEDEIVAVKGYLHSLFAIKDLGFAKYFLSLELARSAHGLLVTQTLTNIFKDANFLEASIASTPLPPGFHIVVDAGSLLPDPGPYRQLVGRLLYLGFTAGYFIRPAATQSVPSAHQVFSLGCYCSRSPLSQRH</sequence>
<evidence type="ECO:0000259" key="1">
    <source>
        <dbReference type="Pfam" id="PF07727"/>
    </source>
</evidence>
<comment type="caution">
    <text evidence="2">The sequence shown here is derived from an EMBL/GenBank/DDBJ whole genome shotgun (WGS) entry which is preliminary data.</text>
</comment>
<protein>
    <submittedName>
        <fullName evidence="2">Retrovirus-related Pol polyprotein from transposon RE2</fullName>
    </submittedName>
</protein>